<accession>A0A2C9EP28</accession>
<dbReference type="HOGENOM" id="CLU_1721150_0_0_6"/>
<dbReference type="GeneID" id="57476617"/>
<dbReference type="KEGG" id="pprc:PFLCHA0_c36300"/>
<reference evidence="2" key="1">
    <citation type="journal article" date="2014" name="Genome Announc.">
        <title>Full-genome sequence of the plant growth-promoting bacterium Pseudomonas protegens CHA0.</title>
        <authorList>
            <person name="Jousset A."/>
            <person name="Schuldes J."/>
            <person name="Keel C."/>
            <person name="Maurhofer M."/>
            <person name="Daniel R."/>
            <person name="Scheu S."/>
            <person name="Thuermer A."/>
        </authorList>
    </citation>
    <scope>NUCLEOTIDE SEQUENCE [LARGE SCALE GENOMIC DNA]</scope>
    <source>
        <strain evidence="2">DSM 19095 / LMG 27888 / CFBP 6595 / CHA0</strain>
    </source>
</reference>
<evidence type="ECO:0000313" key="1">
    <source>
        <dbReference type="EMBL" id="AGL85397.1"/>
    </source>
</evidence>
<dbReference type="AlphaFoldDB" id="A0A2C9EP28"/>
<dbReference type="InterPro" id="IPR045948">
    <property type="entry name" value="DUF6368"/>
</dbReference>
<organism evidence="1 2">
    <name type="scientific">Pseudomonas protegens (strain DSM 19095 / LMG 27888 / CFBP 6595 / CHA0)</name>
    <dbReference type="NCBI Taxonomy" id="1124983"/>
    <lineage>
        <taxon>Bacteria</taxon>
        <taxon>Pseudomonadati</taxon>
        <taxon>Pseudomonadota</taxon>
        <taxon>Gammaproteobacteria</taxon>
        <taxon>Pseudomonadales</taxon>
        <taxon>Pseudomonadaceae</taxon>
        <taxon>Pseudomonas</taxon>
    </lineage>
</organism>
<protein>
    <submittedName>
        <fullName evidence="1">Uncharacterized protein</fullName>
    </submittedName>
</protein>
<gene>
    <name evidence="1" type="ORF">PFLCHA0_c36300</name>
</gene>
<evidence type="ECO:0000313" key="2">
    <source>
        <dbReference type="Proteomes" id="UP000013940"/>
    </source>
</evidence>
<sequence length="155" mass="16657">MAGPTVRVLLPRQIDGLLENRVRACLAAIADQPWAGTSSFFIGGSPMLFGMGAEYPGELAEYAGLAGQLGWLPEDILSLAAMDKDQADHQRLGQAALTLARHLDGVLAFGASIRAYTRDSEFLAGLAILEHEGESIFSAADFSAWLGHRNFRLVK</sequence>
<dbReference type="EMBL" id="CP003190">
    <property type="protein sequence ID" value="AGL85397.1"/>
    <property type="molecule type" value="Genomic_DNA"/>
</dbReference>
<dbReference type="Pfam" id="PF19895">
    <property type="entry name" value="DUF6368"/>
    <property type="match status" value="1"/>
</dbReference>
<dbReference type="Proteomes" id="UP000013940">
    <property type="component" value="Chromosome"/>
</dbReference>
<dbReference type="RefSeq" id="WP_015636028.1">
    <property type="nucleotide sequence ID" value="NC_021237.1"/>
</dbReference>
<name>A0A2C9EP28_PSEPH</name>
<proteinExistence type="predicted"/>